<dbReference type="EnsemblMetazoa" id="HelroT184270">
    <property type="protein sequence ID" value="HelroP184270"/>
    <property type="gene ID" value="HelroG184270"/>
</dbReference>
<organism evidence="2 3">
    <name type="scientific">Helobdella robusta</name>
    <name type="common">Californian leech</name>
    <dbReference type="NCBI Taxonomy" id="6412"/>
    <lineage>
        <taxon>Eukaryota</taxon>
        <taxon>Metazoa</taxon>
        <taxon>Spiralia</taxon>
        <taxon>Lophotrochozoa</taxon>
        <taxon>Annelida</taxon>
        <taxon>Clitellata</taxon>
        <taxon>Hirudinea</taxon>
        <taxon>Rhynchobdellida</taxon>
        <taxon>Glossiphoniidae</taxon>
        <taxon>Helobdella</taxon>
    </lineage>
</organism>
<dbReference type="RefSeq" id="XP_009018072.1">
    <property type="nucleotide sequence ID" value="XM_009019824.1"/>
</dbReference>
<dbReference type="InParanoid" id="T1FKW1"/>
<dbReference type="GeneID" id="20209460"/>
<dbReference type="KEGG" id="hro:HELRODRAFT_184270"/>
<keyword evidence="3" id="KW-1185">Reference proteome</keyword>
<sequence>MGRKRVVERKKGAVLSESMKQAVTIVLNNTNTIRSKYLEKMPSLKHSFIASLGRTQCNWVISFCDNFNNCLINKIELGTRVKLTRLNKIKNKKERYRNLTL</sequence>
<evidence type="ECO:0000313" key="3">
    <source>
        <dbReference type="Proteomes" id="UP000015101"/>
    </source>
</evidence>
<dbReference type="Proteomes" id="UP000015101">
    <property type="component" value="Unassembled WGS sequence"/>
</dbReference>
<reference evidence="3" key="1">
    <citation type="submission" date="2012-12" db="EMBL/GenBank/DDBJ databases">
        <authorList>
            <person name="Hellsten U."/>
            <person name="Grimwood J."/>
            <person name="Chapman J.A."/>
            <person name="Shapiro H."/>
            <person name="Aerts A."/>
            <person name="Otillar R.P."/>
            <person name="Terry A.Y."/>
            <person name="Boore J.L."/>
            <person name="Simakov O."/>
            <person name="Marletaz F."/>
            <person name="Cho S.-J."/>
            <person name="Edsinger-Gonzales E."/>
            <person name="Havlak P."/>
            <person name="Kuo D.-H."/>
            <person name="Larsson T."/>
            <person name="Lv J."/>
            <person name="Arendt D."/>
            <person name="Savage R."/>
            <person name="Osoegawa K."/>
            <person name="de Jong P."/>
            <person name="Lindberg D.R."/>
            <person name="Seaver E.C."/>
            <person name="Weisblat D.A."/>
            <person name="Putnam N.H."/>
            <person name="Grigoriev I.V."/>
            <person name="Rokhsar D.S."/>
        </authorList>
    </citation>
    <scope>NUCLEOTIDE SEQUENCE</scope>
</reference>
<dbReference type="AlphaFoldDB" id="T1FKW1"/>
<dbReference type="OrthoDB" id="6144466at2759"/>
<name>T1FKW1_HELRO</name>
<accession>T1FKW1</accession>
<dbReference type="HOGENOM" id="CLU_2294659_0_0_1"/>
<evidence type="ECO:0000313" key="1">
    <source>
        <dbReference type="EMBL" id="ESO03832.1"/>
    </source>
</evidence>
<reference evidence="2" key="3">
    <citation type="submission" date="2015-06" db="UniProtKB">
        <authorList>
            <consortium name="EnsemblMetazoa"/>
        </authorList>
    </citation>
    <scope>IDENTIFICATION</scope>
</reference>
<gene>
    <name evidence="2" type="primary">20209460</name>
    <name evidence="1" type="ORF">HELRODRAFT_184270</name>
</gene>
<dbReference type="EMBL" id="KB096579">
    <property type="protein sequence ID" value="ESO03832.1"/>
    <property type="molecule type" value="Genomic_DNA"/>
</dbReference>
<dbReference type="CTD" id="20209460"/>
<reference evidence="1 3" key="2">
    <citation type="journal article" date="2013" name="Nature">
        <title>Insights into bilaterian evolution from three spiralian genomes.</title>
        <authorList>
            <person name="Simakov O."/>
            <person name="Marletaz F."/>
            <person name="Cho S.J."/>
            <person name="Edsinger-Gonzales E."/>
            <person name="Havlak P."/>
            <person name="Hellsten U."/>
            <person name="Kuo D.H."/>
            <person name="Larsson T."/>
            <person name="Lv J."/>
            <person name="Arendt D."/>
            <person name="Savage R."/>
            <person name="Osoegawa K."/>
            <person name="de Jong P."/>
            <person name="Grimwood J."/>
            <person name="Chapman J.A."/>
            <person name="Shapiro H."/>
            <person name="Aerts A."/>
            <person name="Otillar R.P."/>
            <person name="Terry A.Y."/>
            <person name="Boore J.L."/>
            <person name="Grigoriev I.V."/>
            <person name="Lindberg D.R."/>
            <person name="Seaver E.C."/>
            <person name="Weisblat D.A."/>
            <person name="Putnam N.H."/>
            <person name="Rokhsar D.S."/>
        </authorList>
    </citation>
    <scope>NUCLEOTIDE SEQUENCE</scope>
</reference>
<protein>
    <submittedName>
        <fullName evidence="1 2">Uncharacterized protein</fullName>
    </submittedName>
</protein>
<proteinExistence type="predicted"/>
<evidence type="ECO:0000313" key="2">
    <source>
        <dbReference type="EnsemblMetazoa" id="HelroP184270"/>
    </source>
</evidence>
<dbReference type="EMBL" id="AMQM01009534">
    <property type="status" value="NOT_ANNOTATED_CDS"/>
    <property type="molecule type" value="Genomic_DNA"/>
</dbReference>